<dbReference type="EMBL" id="CP002546">
    <property type="protein sequence ID" value="ADY61719.1"/>
    <property type="molecule type" value="Genomic_DNA"/>
</dbReference>
<dbReference type="OrthoDB" id="121648at2"/>
<dbReference type="AlphaFoldDB" id="F0SHG4"/>
<dbReference type="eggNOG" id="ENOG50331XI">
    <property type="taxonomic scope" value="Bacteria"/>
</dbReference>
<name>F0SHG4_RUBBR</name>
<dbReference type="Proteomes" id="UP000006860">
    <property type="component" value="Chromosome"/>
</dbReference>
<dbReference type="KEGG" id="pbs:Plabr_4145"/>
<dbReference type="RefSeq" id="WP_013630424.1">
    <property type="nucleotide sequence ID" value="NC_015174.1"/>
</dbReference>
<evidence type="ECO:0000313" key="1">
    <source>
        <dbReference type="EMBL" id="ADY61719.1"/>
    </source>
</evidence>
<gene>
    <name evidence="1" type="ordered locus">Plabr_4145</name>
</gene>
<keyword evidence="2" id="KW-1185">Reference proteome</keyword>
<evidence type="ECO:0000313" key="2">
    <source>
        <dbReference type="Proteomes" id="UP000006860"/>
    </source>
</evidence>
<dbReference type="HOGENOM" id="CLU_109759_0_0_0"/>
<organism evidence="1 2">
    <name type="scientific">Rubinisphaera brasiliensis (strain ATCC 49424 / DSM 5305 / JCM 21570 / IAM 15109 / NBRC 103401 / IFAM 1448)</name>
    <name type="common">Planctomyces brasiliensis</name>
    <dbReference type="NCBI Taxonomy" id="756272"/>
    <lineage>
        <taxon>Bacteria</taxon>
        <taxon>Pseudomonadati</taxon>
        <taxon>Planctomycetota</taxon>
        <taxon>Planctomycetia</taxon>
        <taxon>Planctomycetales</taxon>
        <taxon>Planctomycetaceae</taxon>
        <taxon>Rubinisphaera</taxon>
    </lineage>
</organism>
<reference evidence="2" key="1">
    <citation type="submission" date="2011-02" db="EMBL/GenBank/DDBJ databases">
        <title>The complete genome of Planctomyces brasiliensis DSM 5305.</title>
        <authorList>
            <person name="Lucas S."/>
            <person name="Copeland A."/>
            <person name="Lapidus A."/>
            <person name="Bruce D."/>
            <person name="Goodwin L."/>
            <person name="Pitluck S."/>
            <person name="Kyrpides N."/>
            <person name="Mavromatis K."/>
            <person name="Pagani I."/>
            <person name="Ivanova N."/>
            <person name="Ovchinnikova G."/>
            <person name="Lu M."/>
            <person name="Detter J.C."/>
            <person name="Han C."/>
            <person name="Land M."/>
            <person name="Hauser L."/>
            <person name="Markowitz V."/>
            <person name="Cheng J.-F."/>
            <person name="Hugenholtz P."/>
            <person name="Woyke T."/>
            <person name="Wu D."/>
            <person name="Tindall B."/>
            <person name="Pomrenke H.G."/>
            <person name="Brambilla E."/>
            <person name="Klenk H.-P."/>
            <person name="Eisen J.A."/>
        </authorList>
    </citation>
    <scope>NUCLEOTIDE SEQUENCE [LARGE SCALE GENOMIC DNA]</scope>
    <source>
        <strain evidence="2">ATCC 49424 / DSM 5305 / JCM 21570 / NBRC 103401 / IFAM 1448</strain>
    </source>
</reference>
<sequence>MDSSVNVAESLQGGRSFRSLAEHLLSQQIWCWGQDIMRPDGNWLLEQGFQRERPPVDRKKCSSVYTLRLSEDRCVILRGFGVFWGDKRFGGVFLRRFEFQPLYSAASSLECPPWSEEDMPEFSASANLSDLAGQTLLLDLIDWIRSYEEQAIEQLGIEYRQTVLNKWDNGRRPIVPAADVIAAWEHVSDSLSSEFAKSKSAASA</sequence>
<protein>
    <submittedName>
        <fullName evidence="1">Uncharacterized protein</fullName>
    </submittedName>
</protein>
<proteinExistence type="predicted"/>
<accession>F0SHG4</accession>